<dbReference type="InterPro" id="IPR029058">
    <property type="entry name" value="AB_hydrolase_fold"/>
</dbReference>
<dbReference type="Gene3D" id="3.40.50.1820">
    <property type="entry name" value="alpha/beta hydrolase"/>
    <property type="match status" value="1"/>
</dbReference>
<protein>
    <recommendedName>
        <fullName evidence="1">T6SS Tle3 phospholipase effector alpha/beta domain-containing protein</fullName>
    </recommendedName>
</protein>
<name>A0A0G1XZ42_9BACT</name>
<organism evidence="2 3">
    <name type="scientific">Candidatus Uhrbacteria bacterium GW2011_GWC2_53_7</name>
    <dbReference type="NCBI Taxonomy" id="1618986"/>
    <lineage>
        <taxon>Bacteria</taxon>
        <taxon>Candidatus Uhriibacteriota</taxon>
    </lineage>
</organism>
<feature type="domain" description="T6SS Tle3 phospholipase effector alpha/beta" evidence="1">
    <location>
        <begin position="57"/>
        <end position="93"/>
    </location>
</feature>
<dbReference type="Pfam" id="PF24322">
    <property type="entry name" value="Tle3"/>
    <property type="match status" value="1"/>
</dbReference>
<reference evidence="2 3" key="1">
    <citation type="journal article" date="2015" name="Nature">
        <title>rRNA introns, odd ribosomes, and small enigmatic genomes across a large radiation of phyla.</title>
        <authorList>
            <person name="Brown C.T."/>
            <person name="Hug L.A."/>
            <person name="Thomas B.C."/>
            <person name="Sharon I."/>
            <person name="Castelle C.J."/>
            <person name="Singh A."/>
            <person name="Wilkins M.J."/>
            <person name="Williams K.H."/>
            <person name="Banfield J.F."/>
        </authorList>
    </citation>
    <scope>NUCLEOTIDE SEQUENCE [LARGE SCALE GENOMIC DNA]</scope>
</reference>
<dbReference type="SUPFAM" id="SSF53474">
    <property type="entry name" value="alpha/beta-Hydrolases"/>
    <property type="match status" value="1"/>
</dbReference>
<evidence type="ECO:0000259" key="1">
    <source>
        <dbReference type="Pfam" id="PF24322"/>
    </source>
</evidence>
<sequence>MKEHIVIFSHGFGVRKDDRGLFSDITGALAQVKSILFDYNEVDEQTGNLTVRSFSEQAKRLHEVIDEQRRMNPEAVINLICHSQGCYVVALANPSHIRKTIFLAPPIELGIERTLERYRKHPKAVIDLNGMSQLPRTDGSTTFVPAEYWRERMTESPPLESYNHLAEKTELIIVRALHDTVLGETSFEGLNPKARLMEIEGDHDFSGIARGPLVEKIKKLLKPLS</sequence>
<dbReference type="EMBL" id="LCRN01000024">
    <property type="protein sequence ID" value="KKW36453.1"/>
    <property type="molecule type" value="Genomic_DNA"/>
</dbReference>
<proteinExistence type="predicted"/>
<accession>A0A0G1XZ42</accession>
<gene>
    <name evidence="2" type="ORF">UY82_C0024G0002</name>
</gene>
<evidence type="ECO:0000313" key="3">
    <source>
        <dbReference type="Proteomes" id="UP000033865"/>
    </source>
</evidence>
<comment type="caution">
    <text evidence="2">The sequence shown here is derived from an EMBL/GenBank/DDBJ whole genome shotgun (WGS) entry which is preliminary data.</text>
</comment>
<dbReference type="AlphaFoldDB" id="A0A0G1XZ42"/>
<dbReference type="InterPro" id="IPR056221">
    <property type="entry name" value="Tle3_ab_dom"/>
</dbReference>
<evidence type="ECO:0000313" key="2">
    <source>
        <dbReference type="EMBL" id="KKW36453.1"/>
    </source>
</evidence>
<dbReference type="Proteomes" id="UP000033865">
    <property type="component" value="Unassembled WGS sequence"/>
</dbReference>